<keyword evidence="7" id="KW-1185">Reference proteome</keyword>
<dbReference type="Proteomes" id="UP000019140">
    <property type="component" value="Unassembled WGS sequence"/>
</dbReference>
<dbReference type="HOGENOM" id="CLU_996320_0_0_7"/>
<dbReference type="Gene3D" id="1.10.760.10">
    <property type="entry name" value="Cytochrome c-like domain"/>
    <property type="match status" value="2"/>
</dbReference>
<evidence type="ECO:0000256" key="4">
    <source>
        <dbReference type="PROSITE-ProRule" id="PRU00433"/>
    </source>
</evidence>
<feature type="domain" description="Cytochrome c" evidence="5">
    <location>
        <begin position="46"/>
        <end position="146"/>
    </location>
</feature>
<protein>
    <recommendedName>
        <fullName evidence="5">Cytochrome c domain-containing protein</fullName>
    </recommendedName>
</protein>
<evidence type="ECO:0000256" key="3">
    <source>
        <dbReference type="ARBA" id="ARBA00023004"/>
    </source>
</evidence>
<dbReference type="GO" id="GO:0009055">
    <property type="term" value="F:electron transfer activity"/>
    <property type="evidence" value="ECO:0007669"/>
    <property type="project" value="InterPro"/>
</dbReference>
<dbReference type="GO" id="GO:0020037">
    <property type="term" value="F:heme binding"/>
    <property type="evidence" value="ECO:0007669"/>
    <property type="project" value="InterPro"/>
</dbReference>
<sequence>MKVFLQVFFFNVALIAFFLYVGNSIPQTRKDPPKELELSADMSQEDFIKTGEQIFYGKGTCALCHPIGEHGERCPDLAGLGERADARVQEAVYNGTAENGPEYIVESLHNPGVYVVDKYQPSMPALGRQLNDLEMVALVSFLQSLGGEVTVDGKTTFAKYRGGGAAAPASAAAPSAAVPAVAVEASGKSGEELVQQWGCIACHKFDGPDKSVGPSLWDIGKRQDANYIRESILSPDAV</sequence>
<dbReference type="GO" id="GO:0046872">
    <property type="term" value="F:metal ion binding"/>
    <property type="evidence" value="ECO:0007669"/>
    <property type="project" value="UniProtKB-KW"/>
</dbReference>
<keyword evidence="2 4" id="KW-0479">Metal-binding</keyword>
<organism evidence="6 7">
    <name type="scientific">Candidatus Entotheonella gemina</name>
    <dbReference type="NCBI Taxonomy" id="1429439"/>
    <lineage>
        <taxon>Bacteria</taxon>
        <taxon>Pseudomonadati</taxon>
        <taxon>Nitrospinota/Tectimicrobiota group</taxon>
        <taxon>Candidatus Tectimicrobiota</taxon>
        <taxon>Candidatus Entotheonellia</taxon>
        <taxon>Candidatus Entotheonellales</taxon>
        <taxon>Candidatus Entotheonellaceae</taxon>
        <taxon>Candidatus Entotheonella</taxon>
    </lineage>
</organism>
<dbReference type="EMBL" id="AZHX01002768">
    <property type="protein sequence ID" value="ETW92873.1"/>
    <property type="molecule type" value="Genomic_DNA"/>
</dbReference>
<dbReference type="AlphaFoldDB" id="W4L458"/>
<evidence type="ECO:0000313" key="7">
    <source>
        <dbReference type="Proteomes" id="UP000019140"/>
    </source>
</evidence>
<proteinExistence type="predicted"/>
<evidence type="ECO:0000313" key="6">
    <source>
        <dbReference type="EMBL" id="ETW92873.1"/>
    </source>
</evidence>
<dbReference type="PROSITE" id="PS51007">
    <property type="entry name" value="CYTC"/>
    <property type="match status" value="2"/>
</dbReference>
<gene>
    <name evidence="6" type="ORF">ETSY2_52400</name>
</gene>
<dbReference type="PANTHER" id="PTHR33546:SF1">
    <property type="entry name" value="LARGE, MULTIFUNCTIONAL SECRETED PROTEIN"/>
    <property type="match status" value="1"/>
</dbReference>
<accession>W4L458</accession>
<keyword evidence="3 4" id="KW-0408">Iron</keyword>
<feature type="non-terminal residue" evidence="6">
    <location>
        <position position="238"/>
    </location>
</feature>
<evidence type="ECO:0000256" key="2">
    <source>
        <dbReference type="ARBA" id="ARBA00022723"/>
    </source>
</evidence>
<reference evidence="6 7" key="1">
    <citation type="journal article" date="2014" name="Nature">
        <title>An environmental bacterial taxon with a large and distinct metabolic repertoire.</title>
        <authorList>
            <person name="Wilson M.C."/>
            <person name="Mori T."/>
            <person name="Ruckert C."/>
            <person name="Uria A.R."/>
            <person name="Helf M.J."/>
            <person name="Takada K."/>
            <person name="Gernert C."/>
            <person name="Steffens U.A."/>
            <person name="Heycke N."/>
            <person name="Schmitt S."/>
            <person name="Rinke C."/>
            <person name="Helfrich E.J."/>
            <person name="Brachmann A.O."/>
            <person name="Gurgui C."/>
            <person name="Wakimoto T."/>
            <person name="Kracht M."/>
            <person name="Crusemann M."/>
            <person name="Hentschel U."/>
            <person name="Abe I."/>
            <person name="Matsunaga S."/>
            <person name="Kalinowski J."/>
            <person name="Takeyama H."/>
            <person name="Piel J."/>
        </authorList>
    </citation>
    <scope>NUCLEOTIDE SEQUENCE [LARGE SCALE GENOMIC DNA]</scope>
    <source>
        <strain evidence="7">TSY2</strain>
    </source>
</reference>
<keyword evidence="1 4" id="KW-0349">Heme</keyword>
<name>W4L458_9BACT</name>
<dbReference type="InterPro" id="IPR036909">
    <property type="entry name" value="Cyt_c-like_dom_sf"/>
</dbReference>
<evidence type="ECO:0000259" key="5">
    <source>
        <dbReference type="PROSITE" id="PS51007"/>
    </source>
</evidence>
<feature type="domain" description="Cytochrome c" evidence="5">
    <location>
        <begin position="185"/>
        <end position="238"/>
    </location>
</feature>
<comment type="caution">
    <text evidence="6">The sequence shown here is derived from an EMBL/GenBank/DDBJ whole genome shotgun (WGS) entry which is preliminary data.</text>
</comment>
<dbReference type="SUPFAM" id="SSF46626">
    <property type="entry name" value="Cytochrome c"/>
    <property type="match status" value="2"/>
</dbReference>
<dbReference type="InterPro" id="IPR009056">
    <property type="entry name" value="Cyt_c-like_dom"/>
</dbReference>
<dbReference type="PANTHER" id="PTHR33546">
    <property type="entry name" value="LARGE, MULTIFUNCTIONAL SECRETED PROTEIN-RELATED"/>
    <property type="match status" value="1"/>
</dbReference>
<evidence type="ECO:0000256" key="1">
    <source>
        <dbReference type="ARBA" id="ARBA00022617"/>
    </source>
</evidence>
<dbReference type="Pfam" id="PF00034">
    <property type="entry name" value="Cytochrom_C"/>
    <property type="match status" value="1"/>
</dbReference>